<reference evidence="4" key="1">
    <citation type="submission" date="2016-11" db="EMBL/GenBank/DDBJ databases">
        <authorList>
            <person name="Varghese N."/>
            <person name="Submissions S."/>
        </authorList>
    </citation>
    <scope>NUCLEOTIDE SEQUENCE [LARGE SCALE GENOMIC DNA]</scope>
    <source>
        <strain evidence="4">DSM 100564</strain>
    </source>
</reference>
<dbReference type="SUPFAM" id="SSF69848">
    <property type="entry name" value="LCCL domain"/>
    <property type="match status" value="2"/>
</dbReference>
<keyword evidence="1" id="KW-1133">Transmembrane helix</keyword>
<dbReference type="Pfam" id="PF03815">
    <property type="entry name" value="LCCL"/>
    <property type="match status" value="2"/>
</dbReference>
<gene>
    <name evidence="3" type="ORF">SAMN05444000_12322</name>
</gene>
<organism evidence="3 4">
    <name type="scientific">Shimia gijangensis</name>
    <dbReference type="NCBI Taxonomy" id="1470563"/>
    <lineage>
        <taxon>Bacteria</taxon>
        <taxon>Pseudomonadati</taxon>
        <taxon>Pseudomonadota</taxon>
        <taxon>Alphaproteobacteria</taxon>
        <taxon>Rhodobacterales</taxon>
        <taxon>Roseobacteraceae</taxon>
    </lineage>
</organism>
<dbReference type="OrthoDB" id="9814546at2"/>
<dbReference type="SMART" id="SM00603">
    <property type="entry name" value="LCCL"/>
    <property type="match status" value="2"/>
</dbReference>
<feature type="domain" description="LCCL" evidence="2">
    <location>
        <begin position="68"/>
        <end position="129"/>
    </location>
</feature>
<dbReference type="PANTHER" id="PTHR31331:SF1">
    <property type="entry name" value="CYSTEINE RICH SECRETORY PROTEIN LCCL DOMAIN CONTAINING 2"/>
    <property type="match status" value="1"/>
</dbReference>
<dbReference type="InterPro" id="IPR004043">
    <property type="entry name" value="LCCL"/>
</dbReference>
<protein>
    <submittedName>
        <fullName evidence="3">LCCL domain-containing protein</fullName>
    </submittedName>
</protein>
<feature type="domain" description="LCCL" evidence="2">
    <location>
        <begin position="159"/>
        <end position="225"/>
    </location>
</feature>
<dbReference type="Proteomes" id="UP000183982">
    <property type="component" value="Unassembled WGS sequence"/>
</dbReference>
<dbReference type="RefSeq" id="WP_073255487.1">
    <property type="nucleotide sequence ID" value="NZ_FQZQ01000023.1"/>
</dbReference>
<name>A0A1M6QUC7_9RHOB</name>
<keyword evidence="4" id="KW-1185">Reference proteome</keyword>
<evidence type="ECO:0000259" key="2">
    <source>
        <dbReference type="PROSITE" id="PS50820"/>
    </source>
</evidence>
<feature type="transmembrane region" description="Helical" evidence="1">
    <location>
        <begin position="12"/>
        <end position="31"/>
    </location>
</feature>
<dbReference type="PROSITE" id="PS50820">
    <property type="entry name" value="LCCL"/>
    <property type="match status" value="2"/>
</dbReference>
<evidence type="ECO:0000313" key="4">
    <source>
        <dbReference type="Proteomes" id="UP000183982"/>
    </source>
</evidence>
<dbReference type="EMBL" id="FQZQ01000023">
    <property type="protein sequence ID" value="SHK23806.1"/>
    <property type="molecule type" value="Genomic_DNA"/>
</dbReference>
<dbReference type="InterPro" id="IPR036609">
    <property type="entry name" value="LCCL_sf"/>
</dbReference>
<dbReference type="AlphaFoldDB" id="A0A1M6QUC7"/>
<dbReference type="InterPro" id="IPR051957">
    <property type="entry name" value="CRISP-LCCL_domain"/>
</dbReference>
<proteinExistence type="predicted"/>
<keyword evidence="1" id="KW-0472">Membrane</keyword>
<evidence type="ECO:0000313" key="3">
    <source>
        <dbReference type="EMBL" id="SHK23806.1"/>
    </source>
</evidence>
<dbReference type="Gene3D" id="2.170.130.20">
    <property type="entry name" value="LCCL-like domain"/>
    <property type="match status" value="2"/>
</dbReference>
<sequence length="230" mass="23793">MKNLNKTSQRKSSVHWLLFIVYVAATVGFSLPPSAAYSSSEKAPYCGAYPAAEAEYLCECLPNSAQGSVWGSGPYTADSSICAAARHAGVIDTQGGLVQTIRRPGQNSYEGSVANGITTSGWGAYATSFSLVNGTDQIAACSVMPSGATFLQCRCDPGLLQQGQVWGVGPYTSDSNICSAARHAGLIAHEGGIVEVLSLGGLSSYSGSSAHGQTTSAWGQYGASITFNRN</sequence>
<keyword evidence="1" id="KW-0812">Transmembrane</keyword>
<dbReference type="PANTHER" id="PTHR31331">
    <property type="entry name" value="LCCL DOMAIN PROTEIN (AFU_ORTHOLOGUE AFUA_5G08630)"/>
    <property type="match status" value="1"/>
</dbReference>
<evidence type="ECO:0000256" key="1">
    <source>
        <dbReference type="SAM" id="Phobius"/>
    </source>
</evidence>
<accession>A0A1M6QUC7</accession>
<dbReference type="STRING" id="1470563.SAMN05444000_12322"/>